<gene>
    <name evidence="3" type="ORF">GT037_005550</name>
</gene>
<dbReference type="Proteomes" id="UP000596902">
    <property type="component" value="Unassembled WGS sequence"/>
</dbReference>
<dbReference type="PANTHER" id="PTHR35395:SF1">
    <property type="entry name" value="DUF6536 DOMAIN-CONTAINING PROTEIN"/>
    <property type="match status" value="1"/>
</dbReference>
<comment type="caution">
    <text evidence="3">The sequence shown here is derived from an EMBL/GenBank/DDBJ whole genome shotgun (WGS) entry which is preliminary data.</text>
</comment>
<feature type="non-terminal residue" evidence="3">
    <location>
        <position position="809"/>
    </location>
</feature>
<feature type="transmembrane region" description="Helical" evidence="1">
    <location>
        <begin position="667"/>
        <end position="690"/>
    </location>
</feature>
<dbReference type="InterPro" id="IPR046623">
    <property type="entry name" value="DUF6536"/>
</dbReference>
<keyword evidence="1" id="KW-0812">Transmembrane</keyword>
<proteinExistence type="predicted"/>
<dbReference type="PANTHER" id="PTHR35395">
    <property type="entry name" value="DUF6536 DOMAIN-CONTAINING PROTEIN"/>
    <property type="match status" value="1"/>
</dbReference>
<protein>
    <recommendedName>
        <fullName evidence="2">DUF6536 domain-containing protein</fullName>
    </recommendedName>
</protein>
<feature type="transmembrane region" description="Helical" evidence="1">
    <location>
        <begin position="459"/>
        <end position="480"/>
    </location>
</feature>
<sequence length="809" mass="90117">LVAKKWPPKWRNNSKIRCFLHDASDFSSFLRLNLNVAILILRLNAMFEPVPSLSLTTTRPTIQPRWQSDGSSKMHIPLTTLGDNDKLPSSSSHELPYTHKKKQSIFGRLGRAAKRYLGPRFSGWRFSVLSFAVWASIVLLINIAATIAGFTVPSDEKGVFFEGDCVYVKRLNTGLHLAINILSTIILAGSNYTMQCLSAPTRSEIDAAHNRKPAVHLDVGILSIRNLSYISGRRTFLWLLLGLSSLPLHLVYNSAVYGSISTNSYYVFSVDETFVTDEQCTHCSNPLPTPVARTLRQPTNDYDTSEVTSTLINLWSKANAHSLEELTPSRCIEEYATSIQSNRRNLLLVSDDDRLPSPTNHYFMNGSHVYWADKFEIQDWFISSKRSLKFEWMCQNLNDKSPPCSDMVENIRNNLENEPWKVGQICYNDDQNCSSSDAPVKRCLSEPAEPRCKIHFEPGIAIVVIVLNLFKAGLMFYIAFRVNDEPLMAMGDAVASFLDKEDVETKNMCLSSMADFRNGKGYKVGPRQYSGGAYRWKDVTSKLRRCITLTMFLLALAVVSHLLKLGIDNLPAGATLKEFTFGAVDPRATVNYRSTDLISNVLTANTPQIILSLLYYAYNSLFTAMLMGYEWVTYSQHRKGLRVTRQPSGAQRSTYFLQLPYRFGIPLMVLSVTLHWLVSQSIFLVAIELYDVNGDLGVGSSSRRDLKTLGYSPLAIIAVLVLGGVMIISMVAFGYIPYKRGMPLAGTCSLAISAACHPTEQVEGDESIAEKMLQWGVVSIGDDEIGHCAFSADEVGAVVKGKLYGGITA</sequence>
<evidence type="ECO:0000256" key="1">
    <source>
        <dbReference type="SAM" id="Phobius"/>
    </source>
</evidence>
<dbReference type="Pfam" id="PF20163">
    <property type="entry name" value="DUF6536"/>
    <property type="match status" value="1"/>
</dbReference>
<keyword evidence="1" id="KW-0472">Membrane</keyword>
<feature type="transmembrane region" description="Helical" evidence="1">
    <location>
        <begin position="235"/>
        <end position="252"/>
    </location>
</feature>
<name>A0A8H7B2D2_9PLEO</name>
<dbReference type="GeneID" id="62203775"/>
<evidence type="ECO:0000313" key="3">
    <source>
        <dbReference type="EMBL" id="KAF7676045.1"/>
    </source>
</evidence>
<feature type="transmembrane region" description="Helical" evidence="1">
    <location>
        <begin position="124"/>
        <end position="153"/>
    </location>
</feature>
<feature type="transmembrane region" description="Helical" evidence="1">
    <location>
        <begin position="546"/>
        <end position="563"/>
    </location>
</feature>
<organism evidence="3 4">
    <name type="scientific">Alternaria burnsii</name>
    <dbReference type="NCBI Taxonomy" id="1187904"/>
    <lineage>
        <taxon>Eukaryota</taxon>
        <taxon>Fungi</taxon>
        <taxon>Dikarya</taxon>
        <taxon>Ascomycota</taxon>
        <taxon>Pezizomycotina</taxon>
        <taxon>Dothideomycetes</taxon>
        <taxon>Pleosporomycetidae</taxon>
        <taxon>Pleosporales</taxon>
        <taxon>Pleosporineae</taxon>
        <taxon>Pleosporaceae</taxon>
        <taxon>Alternaria</taxon>
        <taxon>Alternaria sect. Alternaria</taxon>
    </lineage>
</organism>
<feature type="transmembrane region" description="Helical" evidence="1">
    <location>
        <begin position="609"/>
        <end position="632"/>
    </location>
</feature>
<feature type="transmembrane region" description="Helical" evidence="1">
    <location>
        <begin position="710"/>
        <end position="736"/>
    </location>
</feature>
<keyword evidence="4" id="KW-1185">Reference proteome</keyword>
<dbReference type="EMBL" id="JAAABM010000007">
    <property type="protein sequence ID" value="KAF7676045.1"/>
    <property type="molecule type" value="Genomic_DNA"/>
</dbReference>
<evidence type="ECO:0000259" key="2">
    <source>
        <dbReference type="Pfam" id="PF20163"/>
    </source>
</evidence>
<reference evidence="3" key="1">
    <citation type="submission" date="2020-01" db="EMBL/GenBank/DDBJ databases">
        <authorList>
            <person name="Feng Z.H.Z."/>
        </authorList>
    </citation>
    <scope>NUCLEOTIDE SEQUENCE</scope>
    <source>
        <strain evidence="3">CBS107.38</strain>
    </source>
</reference>
<evidence type="ECO:0000313" key="4">
    <source>
        <dbReference type="Proteomes" id="UP000596902"/>
    </source>
</evidence>
<accession>A0A8H7B2D2</accession>
<dbReference type="RefSeq" id="XP_038786286.1">
    <property type="nucleotide sequence ID" value="XM_038930597.1"/>
</dbReference>
<feature type="transmembrane region" description="Helical" evidence="1">
    <location>
        <begin position="173"/>
        <end position="192"/>
    </location>
</feature>
<keyword evidence="1" id="KW-1133">Transmembrane helix</keyword>
<dbReference type="AlphaFoldDB" id="A0A8H7B2D2"/>
<feature type="domain" description="DUF6536" evidence="2">
    <location>
        <begin position="124"/>
        <end position="275"/>
    </location>
</feature>
<reference evidence="3" key="2">
    <citation type="submission" date="2020-08" db="EMBL/GenBank/DDBJ databases">
        <title>Draft Genome Sequence of Cumin Blight Pathogen Alternaria burnsii.</title>
        <authorList>
            <person name="Feng Z."/>
        </authorList>
    </citation>
    <scope>NUCLEOTIDE SEQUENCE</scope>
    <source>
        <strain evidence="3">CBS107.38</strain>
    </source>
</reference>